<evidence type="ECO:0000313" key="12">
    <source>
        <dbReference type="EMBL" id="SKA55745.1"/>
    </source>
</evidence>
<dbReference type="Pfam" id="PF08774">
    <property type="entry name" value="VRR_NUC"/>
    <property type="match status" value="1"/>
</dbReference>
<dbReference type="InterPro" id="IPR049125">
    <property type="entry name" value="FAN1-like_WH"/>
</dbReference>
<dbReference type="GO" id="GO:0036297">
    <property type="term" value="P:interstrand cross-link repair"/>
    <property type="evidence" value="ECO:0007669"/>
    <property type="project" value="InterPro"/>
</dbReference>
<dbReference type="RefSeq" id="WP_078752759.1">
    <property type="nucleotide sequence ID" value="NZ_FUXU01000028.1"/>
</dbReference>
<evidence type="ECO:0000256" key="9">
    <source>
        <dbReference type="ARBA" id="ARBA00022842"/>
    </source>
</evidence>
<dbReference type="Pfam" id="PF21315">
    <property type="entry name" value="FAN1_HTH"/>
    <property type="match status" value="1"/>
</dbReference>
<evidence type="ECO:0000256" key="8">
    <source>
        <dbReference type="ARBA" id="ARBA00022801"/>
    </source>
</evidence>
<evidence type="ECO:0000256" key="6">
    <source>
        <dbReference type="ARBA" id="ARBA00022722"/>
    </source>
</evidence>
<dbReference type="EMBL" id="FUXU01000028">
    <property type="protein sequence ID" value="SKA55745.1"/>
    <property type="molecule type" value="Genomic_DNA"/>
</dbReference>
<feature type="domain" description="VRR-NUC" evidence="11">
    <location>
        <begin position="426"/>
        <end position="537"/>
    </location>
</feature>
<evidence type="ECO:0000259" key="11">
    <source>
        <dbReference type="SMART" id="SM00990"/>
    </source>
</evidence>
<comment type="similarity">
    <text evidence="4">Belongs to the FAN1 family.</text>
</comment>
<dbReference type="InterPro" id="IPR014883">
    <property type="entry name" value="VRR_NUC"/>
</dbReference>
<evidence type="ECO:0000256" key="10">
    <source>
        <dbReference type="ARBA" id="ARBA00023211"/>
    </source>
</evidence>
<protein>
    <recommendedName>
        <fullName evidence="5">phosphodiesterase I</fullName>
        <ecNumber evidence="5">3.1.4.1</ecNumber>
    </recommendedName>
</protein>
<sequence length="543" mass="62030">MADPAVTSLLPPLYYLSNFRSILDTVSSRYPDLLLACETDWITRFKTLPQPAQALLVRMLSRKGDWFREDKFTYPEIPCIASALDALVSSTLISATTTPDLNMLLELHTKPELIRLFDTLTLKASAKKNEIVEVIVRQADSSPILPYRCITISHDVMPILLLLYFGNARQNLSEFVVNDLGIYQYEKVPLNIKDRLFEKRSQLEAWLSLSTLAEEYWQTVESKQRERVREIVNKLPPLFEWPPLAQKRSRLINAIARDLERLGDTSIAEQLYVQSTMPPARERLARIALSRGEPEKAAKTVATMLNTPYNEDEKDVAERLVKQLAKKGVMTGSANVINTFKEETITLALTKRVELVCADYFVDQGWEVWFSENLVLNALFGLAFWDIIFLPKPGAFLNPFQRGPKDMYLPDFVKAREQEIFARLDALTHDLASILDTYDEKKGIANDWVHWEYIDKALLSAAISSLTPEQCVACFRRILFDPKTNRSGHPDLFMVKEGNCQFVEIKGPGDKLQHHQIRWLNFLNLHGIAANVLYVKQPTSHDA</sequence>
<dbReference type="InterPro" id="IPR033315">
    <property type="entry name" value="Fan1-like"/>
</dbReference>
<gene>
    <name evidence="12" type="ORF">SAMN02745132_02420</name>
</gene>
<evidence type="ECO:0000313" key="13">
    <source>
        <dbReference type="Proteomes" id="UP000190162"/>
    </source>
</evidence>
<proteinExistence type="inferred from homology"/>
<keyword evidence="9" id="KW-0460">Magnesium</keyword>
<evidence type="ECO:0000256" key="3">
    <source>
        <dbReference type="ARBA" id="ARBA00001946"/>
    </source>
</evidence>
<evidence type="ECO:0000256" key="4">
    <source>
        <dbReference type="ARBA" id="ARBA00005533"/>
    </source>
</evidence>
<evidence type="ECO:0000256" key="5">
    <source>
        <dbReference type="ARBA" id="ARBA00012029"/>
    </source>
</evidence>
<dbReference type="PANTHER" id="PTHR15749:SF4">
    <property type="entry name" value="FANCONI-ASSOCIATED NUCLEASE 1"/>
    <property type="match status" value="1"/>
</dbReference>
<reference evidence="13" key="1">
    <citation type="submission" date="2017-02" db="EMBL/GenBank/DDBJ databases">
        <authorList>
            <person name="Varghese N."/>
            <person name="Submissions S."/>
        </authorList>
    </citation>
    <scope>NUCLEOTIDE SEQUENCE [LARGE SCALE GENOMIC DNA]</scope>
    <source>
        <strain evidence="13">DSM 22720</strain>
    </source>
</reference>
<dbReference type="GO" id="GO:0004528">
    <property type="term" value="F:phosphodiesterase I activity"/>
    <property type="evidence" value="ECO:0007669"/>
    <property type="project" value="UniProtKB-EC"/>
</dbReference>
<evidence type="ECO:0000256" key="2">
    <source>
        <dbReference type="ARBA" id="ARBA00001936"/>
    </source>
</evidence>
<dbReference type="SMART" id="SM00990">
    <property type="entry name" value="VRR_NUC"/>
    <property type="match status" value="1"/>
</dbReference>
<dbReference type="GO" id="GO:0046872">
    <property type="term" value="F:metal ion binding"/>
    <property type="evidence" value="ECO:0007669"/>
    <property type="project" value="UniProtKB-KW"/>
</dbReference>
<name>A0A1T4UT05_9GAMM</name>
<dbReference type="GO" id="GO:0003676">
    <property type="term" value="F:nucleic acid binding"/>
    <property type="evidence" value="ECO:0007669"/>
    <property type="project" value="InterPro"/>
</dbReference>
<evidence type="ECO:0000256" key="1">
    <source>
        <dbReference type="ARBA" id="ARBA00000983"/>
    </source>
</evidence>
<dbReference type="EC" id="3.1.4.1" evidence="5"/>
<dbReference type="Gene3D" id="3.40.1350.10">
    <property type="match status" value="1"/>
</dbReference>
<comment type="cofactor">
    <cofactor evidence="2">
        <name>Mn(2+)</name>
        <dbReference type="ChEBI" id="CHEBI:29035"/>
    </cofactor>
</comment>
<evidence type="ECO:0000256" key="7">
    <source>
        <dbReference type="ARBA" id="ARBA00022723"/>
    </source>
</evidence>
<keyword evidence="10" id="KW-0464">Manganese</keyword>
<dbReference type="InterPro" id="IPR011856">
    <property type="entry name" value="tRNA_endonuc-like_dom_sf"/>
</dbReference>
<comment type="cofactor">
    <cofactor evidence="3">
        <name>Mg(2+)</name>
        <dbReference type="ChEBI" id="CHEBI:18420"/>
    </cofactor>
</comment>
<dbReference type="OrthoDB" id="9803913at2"/>
<dbReference type="PANTHER" id="PTHR15749">
    <property type="entry name" value="FANCONI-ASSOCIATED NUCLEASE 1"/>
    <property type="match status" value="1"/>
</dbReference>
<organism evidence="12 13">
    <name type="scientific">Enterovibrio nigricans DSM 22720</name>
    <dbReference type="NCBI Taxonomy" id="1121868"/>
    <lineage>
        <taxon>Bacteria</taxon>
        <taxon>Pseudomonadati</taxon>
        <taxon>Pseudomonadota</taxon>
        <taxon>Gammaproteobacteria</taxon>
        <taxon>Vibrionales</taxon>
        <taxon>Vibrionaceae</taxon>
        <taxon>Enterovibrio</taxon>
    </lineage>
</organism>
<comment type="catalytic activity">
    <reaction evidence="1">
        <text>Hydrolytically removes 5'-nucleotides successively from the 3'-hydroxy termini of 3'-hydroxy-terminated oligonucleotides.</text>
        <dbReference type="EC" id="3.1.4.1"/>
    </reaction>
</comment>
<keyword evidence="8" id="KW-0378">Hydrolase</keyword>
<dbReference type="AlphaFoldDB" id="A0A1T4UT05"/>
<dbReference type="Proteomes" id="UP000190162">
    <property type="component" value="Unassembled WGS sequence"/>
</dbReference>
<keyword evidence="13" id="KW-1185">Reference proteome</keyword>
<keyword evidence="6" id="KW-0540">Nuclease</keyword>
<accession>A0A1T4UT05</accession>
<keyword evidence="7" id="KW-0479">Metal-binding</keyword>